<accession>A0A379KGR4</accession>
<evidence type="ECO:0000313" key="2">
    <source>
        <dbReference type="Proteomes" id="UP000254602"/>
    </source>
</evidence>
<protein>
    <submittedName>
        <fullName evidence="1">Uncharacterized protein</fullName>
    </submittedName>
</protein>
<gene>
    <name evidence="1" type="ORF">NCTC7914_00766</name>
</gene>
<reference evidence="1 2" key="1">
    <citation type="submission" date="2018-06" db="EMBL/GenBank/DDBJ databases">
        <authorList>
            <consortium name="Pathogen Informatics"/>
            <person name="Doyle S."/>
        </authorList>
    </citation>
    <scope>NUCLEOTIDE SEQUENCE [LARGE SCALE GENOMIC DNA]</scope>
    <source>
        <strain evidence="1 2">NCTC7914</strain>
    </source>
</reference>
<dbReference type="Proteomes" id="UP000254602">
    <property type="component" value="Unassembled WGS sequence"/>
</dbReference>
<dbReference type="EMBL" id="UGUY01000001">
    <property type="protein sequence ID" value="SUD66704.1"/>
    <property type="molecule type" value="Genomic_DNA"/>
</dbReference>
<proteinExistence type="predicted"/>
<dbReference type="AlphaFoldDB" id="A0A379KGR4"/>
<sequence>MENEMNGKTIGANASINGNASCHTQGPGLRLRLSSLAPVVLAACVLLPATSSELQAKDISMQDNQSQYQPYTLGMKLPDGVFPPMKGYTHGDLIAAAQARVEAFMKAQKVDPTLIRESLIALATHLNTRLEKEGAEYQISSWYQKPYDDLEARNRSVERLGEHFGGVAVDGAADSLEGSPLLYKGREFCSDLIGAAGDGVHDLIVTLNKPGA</sequence>
<organism evidence="1 2">
    <name type="scientific">Pseudomonas putida</name>
    <name type="common">Arthrobacter siderocapsulatus</name>
    <dbReference type="NCBI Taxonomy" id="303"/>
    <lineage>
        <taxon>Bacteria</taxon>
        <taxon>Pseudomonadati</taxon>
        <taxon>Pseudomonadota</taxon>
        <taxon>Gammaproteobacteria</taxon>
        <taxon>Pseudomonadales</taxon>
        <taxon>Pseudomonadaceae</taxon>
        <taxon>Pseudomonas</taxon>
    </lineage>
</organism>
<evidence type="ECO:0000313" key="1">
    <source>
        <dbReference type="EMBL" id="SUD66704.1"/>
    </source>
</evidence>
<name>A0A379KGR4_PSEPU</name>